<accession>A0ABU9HS49</accession>
<evidence type="ECO:0000313" key="1">
    <source>
        <dbReference type="EMBL" id="MEL1243001.1"/>
    </source>
</evidence>
<dbReference type="EMBL" id="JBBYHR010000001">
    <property type="protein sequence ID" value="MEL1243001.1"/>
    <property type="molecule type" value="Genomic_DNA"/>
</dbReference>
<dbReference type="Pfam" id="PF12787">
    <property type="entry name" value="EcsC"/>
    <property type="match status" value="1"/>
</dbReference>
<dbReference type="Proteomes" id="UP001464555">
    <property type="component" value="Unassembled WGS sequence"/>
</dbReference>
<dbReference type="PANTHER" id="PTHR41260:SF1">
    <property type="entry name" value="PROTEIN ECSC"/>
    <property type="match status" value="1"/>
</dbReference>
<protein>
    <submittedName>
        <fullName evidence="1">EcsC family protein</fullName>
    </submittedName>
</protein>
<reference evidence="1 2" key="1">
    <citation type="submission" date="2024-04" db="EMBL/GenBank/DDBJ databases">
        <title>Flavobacterium sp. DGU11 16S ribosomal RNA gene Genome sequencing and assembly.</title>
        <authorList>
            <person name="Park S."/>
        </authorList>
    </citation>
    <scope>NUCLEOTIDE SEQUENCE [LARGE SCALE GENOMIC DNA]</scope>
    <source>
        <strain evidence="1 2">DGU11</strain>
    </source>
</reference>
<dbReference type="InterPro" id="IPR024787">
    <property type="entry name" value="EcsC"/>
</dbReference>
<sequence>MTIDTKDSYEQRQLQEIQNWKDEKPGVVSEFMGSLFKPLSRLFDNALPTNTIQNAIESCNGASKSLIDMEAFKREANVTEAAELRSRSLPEVDMLANEAHNWAIGIATTEGAATGMAGLAGMAIDIPAIITLSFRTINKIAMCYGFENNSDEENQIVLSILAVAGANSTEEKELALTSLQNMVSKNPHKQVAGKTLENEVTKEAAKILIKALTKQLGVNLTKRKALQAVPVIGAAVGASVNGYFIKDTGWAARRIYQERWLKEKYNSGQAL</sequence>
<comment type="caution">
    <text evidence="1">The sequence shown here is derived from an EMBL/GenBank/DDBJ whole genome shotgun (WGS) entry which is preliminary data.</text>
</comment>
<keyword evidence="2" id="KW-1185">Reference proteome</keyword>
<gene>
    <name evidence="1" type="ORF">AAEO56_01895</name>
</gene>
<organism evidence="1 2">
    <name type="scientific">Flavobacterium arundinis</name>
    <dbReference type="NCBI Taxonomy" id="3139143"/>
    <lineage>
        <taxon>Bacteria</taxon>
        <taxon>Pseudomonadati</taxon>
        <taxon>Bacteroidota</taxon>
        <taxon>Flavobacteriia</taxon>
        <taxon>Flavobacteriales</taxon>
        <taxon>Flavobacteriaceae</taxon>
        <taxon>Flavobacterium</taxon>
    </lineage>
</organism>
<evidence type="ECO:0000313" key="2">
    <source>
        <dbReference type="Proteomes" id="UP001464555"/>
    </source>
</evidence>
<proteinExistence type="predicted"/>
<dbReference type="RefSeq" id="WP_341695319.1">
    <property type="nucleotide sequence ID" value="NZ_JBBYHR010000001.1"/>
</dbReference>
<name>A0ABU9HS49_9FLAO</name>
<dbReference type="PANTHER" id="PTHR41260">
    <property type="entry name" value="PROTEIN ECSC"/>
    <property type="match status" value="1"/>
</dbReference>